<comment type="similarity">
    <text evidence="3 12">Belongs to the ABC-4 integral membrane protein family. FtsX subfamily.</text>
</comment>
<name>A0ABP4E1U1_9ACTN</name>
<protein>
    <recommendedName>
        <fullName evidence="5 12">Cell division protein FtsX</fullName>
    </recommendedName>
</protein>
<dbReference type="InterPro" id="IPR040690">
    <property type="entry name" value="FtsX_ECD"/>
</dbReference>
<dbReference type="Proteomes" id="UP001499987">
    <property type="component" value="Unassembled WGS sequence"/>
</dbReference>
<reference evidence="17" key="1">
    <citation type="journal article" date="2019" name="Int. J. Syst. Evol. Microbiol.">
        <title>The Global Catalogue of Microorganisms (GCM) 10K type strain sequencing project: providing services to taxonomists for standard genome sequencing and annotation.</title>
        <authorList>
            <consortium name="The Broad Institute Genomics Platform"/>
            <consortium name="The Broad Institute Genome Sequencing Center for Infectious Disease"/>
            <person name="Wu L."/>
            <person name="Ma J."/>
        </authorList>
    </citation>
    <scope>NUCLEOTIDE SEQUENCE [LARGE SCALE GENOMIC DNA]</scope>
    <source>
        <strain evidence="17">JCM 13002</strain>
    </source>
</reference>
<comment type="function">
    <text evidence="1">Part of the ABC transporter FtsEX involved in cellular division.</text>
</comment>
<gene>
    <name evidence="16" type="primary">ftsX</name>
    <name evidence="16" type="ORF">GCM10009663_22740</name>
</gene>
<dbReference type="Pfam" id="PF02687">
    <property type="entry name" value="FtsX"/>
    <property type="match status" value="1"/>
</dbReference>
<keyword evidence="11 12" id="KW-0131">Cell cycle</keyword>
<feature type="transmembrane region" description="Helical" evidence="13">
    <location>
        <begin position="21"/>
        <end position="41"/>
    </location>
</feature>
<evidence type="ECO:0000256" key="6">
    <source>
        <dbReference type="ARBA" id="ARBA00022475"/>
    </source>
</evidence>
<dbReference type="Pfam" id="PF18075">
    <property type="entry name" value="FtsX_ECD"/>
    <property type="match status" value="1"/>
</dbReference>
<evidence type="ECO:0000256" key="13">
    <source>
        <dbReference type="SAM" id="Phobius"/>
    </source>
</evidence>
<evidence type="ECO:0000256" key="1">
    <source>
        <dbReference type="ARBA" id="ARBA00003552"/>
    </source>
</evidence>
<keyword evidence="17" id="KW-1185">Reference proteome</keyword>
<evidence type="ECO:0000259" key="14">
    <source>
        <dbReference type="Pfam" id="PF02687"/>
    </source>
</evidence>
<evidence type="ECO:0000256" key="3">
    <source>
        <dbReference type="ARBA" id="ARBA00007379"/>
    </source>
</evidence>
<dbReference type="InterPro" id="IPR004513">
    <property type="entry name" value="FtsX"/>
</dbReference>
<feature type="domain" description="ABC3 transporter permease C-terminal" evidence="14">
    <location>
        <begin position="183"/>
        <end position="299"/>
    </location>
</feature>
<evidence type="ECO:0000256" key="12">
    <source>
        <dbReference type="PIRNR" id="PIRNR003097"/>
    </source>
</evidence>
<dbReference type="PIRSF" id="PIRSF003097">
    <property type="entry name" value="FtsX"/>
    <property type="match status" value="1"/>
</dbReference>
<evidence type="ECO:0000256" key="11">
    <source>
        <dbReference type="ARBA" id="ARBA00023306"/>
    </source>
</evidence>
<evidence type="ECO:0000256" key="5">
    <source>
        <dbReference type="ARBA" id="ARBA00021907"/>
    </source>
</evidence>
<organism evidence="16 17">
    <name type="scientific">Kitasatospora arboriphila</name>
    <dbReference type="NCBI Taxonomy" id="258052"/>
    <lineage>
        <taxon>Bacteria</taxon>
        <taxon>Bacillati</taxon>
        <taxon>Actinomycetota</taxon>
        <taxon>Actinomycetes</taxon>
        <taxon>Kitasatosporales</taxon>
        <taxon>Streptomycetaceae</taxon>
        <taxon>Kitasatospora</taxon>
    </lineage>
</organism>
<keyword evidence="10 12" id="KW-0472">Membrane</keyword>
<keyword evidence="6 12" id="KW-1003">Cell membrane</keyword>
<keyword evidence="8 13" id="KW-0812">Transmembrane</keyword>
<evidence type="ECO:0000256" key="4">
    <source>
        <dbReference type="ARBA" id="ARBA00011160"/>
    </source>
</evidence>
<accession>A0ABP4E1U1</accession>
<feature type="transmembrane region" description="Helical" evidence="13">
    <location>
        <begin position="264"/>
        <end position="297"/>
    </location>
</feature>
<sequence length="303" mass="33064">MRIRFVLSEIGIGLRRNLTMTIAVIVSVALSLALAGGSLLVRDQVNSMKGYWYDKVEVSISFCTKFDMAASAQCASGAATDDQVTAVKAQLDKMTPLVQKATLETAPEAYKHWKESNPDNPLLAAVGPEAMPQSWRVKLSDPTKYDVIQSAFAGKPGVKSVDDQRRILENLFGLLNGLQTAAFVIMVLMLFVALLLIVNTVRVSAFSRRRETGIMRLVGASNFYVQMPFIAEAAFSALLGAVMASGLLLLGHFFVQHWLAKRVLFIQFIGLSSVLTVIPLLVVVGMAMAGIAAFFTLRKYLKV</sequence>
<dbReference type="InterPro" id="IPR003838">
    <property type="entry name" value="ABC3_permease_C"/>
</dbReference>
<dbReference type="PANTHER" id="PTHR47755">
    <property type="entry name" value="CELL DIVISION PROTEIN FTSX"/>
    <property type="match status" value="1"/>
</dbReference>
<comment type="subcellular location">
    <subcellularLocation>
        <location evidence="2">Cell membrane</location>
        <topology evidence="2">Multi-pass membrane protein</topology>
    </subcellularLocation>
</comment>
<comment type="subunit">
    <text evidence="4">Forms a membrane-associated complex with FtsE.</text>
</comment>
<dbReference type="InterPro" id="IPR047929">
    <property type="entry name" value="FtsX_actino"/>
</dbReference>
<evidence type="ECO:0000256" key="8">
    <source>
        <dbReference type="ARBA" id="ARBA00022692"/>
    </source>
</evidence>
<evidence type="ECO:0000313" key="17">
    <source>
        <dbReference type="Proteomes" id="UP001499987"/>
    </source>
</evidence>
<feature type="transmembrane region" description="Helical" evidence="13">
    <location>
        <begin position="181"/>
        <end position="201"/>
    </location>
</feature>
<evidence type="ECO:0000313" key="16">
    <source>
        <dbReference type="EMBL" id="GAA1079752.1"/>
    </source>
</evidence>
<dbReference type="Gene3D" id="3.30.70.3040">
    <property type="match status" value="1"/>
</dbReference>
<evidence type="ECO:0000259" key="15">
    <source>
        <dbReference type="Pfam" id="PF18075"/>
    </source>
</evidence>
<dbReference type="NCBIfam" id="NF038346">
    <property type="entry name" value="FtsX_actino"/>
    <property type="match status" value="1"/>
</dbReference>
<comment type="caution">
    <text evidence="16">The sequence shown here is derived from an EMBL/GenBank/DDBJ whole genome shotgun (WGS) entry which is preliminary data.</text>
</comment>
<keyword evidence="9 13" id="KW-1133">Transmembrane helix</keyword>
<dbReference type="EMBL" id="BAAALD010000016">
    <property type="protein sequence ID" value="GAA1079752.1"/>
    <property type="molecule type" value="Genomic_DNA"/>
</dbReference>
<evidence type="ECO:0000256" key="7">
    <source>
        <dbReference type="ARBA" id="ARBA00022618"/>
    </source>
</evidence>
<feature type="transmembrane region" description="Helical" evidence="13">
    <location>
        <begin position="237"/>
        <end position="255"/>
    </location>
</feature>
<evidence type="ECO:0000256" key="9">
    <source>
        <dbReference type="ARBA" id="ARBA00022989"/>
    </source>
</evidence>
<evidence type="ECO:0000256" key="10">
    <source>
        <dbReference type="ARBA" id="ARBA00023136"/>
    </source>
</evidence>
<dbReference type="PANTHER" id="PTHR47755:SF1">
    <property type="entry name" value="CELL DIVISION PROTEIN FTSX"/>
    <property type="match status" value="1"/>
</dbReference>
<proteinExistence type="inferred from homology"/>
<keyword evidence="7 12" id="KW-0132">Cell division</keyword>
<feature type="domain" description="FtsX extracellular" evidence="15">
    <location>
        <begin position="56"/>
        <end position="161"/>
    </location>
</feature>
<evidence type="ECO:0000256" key="2">
    <source>
        <dbReference type="ARBA" id="ARBA00004651"/>
    </source>
</evidence>
<dbReference type="RefSeq" id="WP_344623413.1">
    <property type="nucleotide sequence ID" value="NZ_BAAALD010000016.1"/>
</dbReference>